<accession>A0A2I0VFP4</accession>
<evidence type="ECO:0000256" key="1">
    <source>
        <dbReference type="SAM" id="SignalP"/>
    </source>
</evidence>
<proteinExistence type="predicted"/>
<name>A0A2I0VFP4_9ASPA</name>
<dbReference type="Proteomes" id="UP000233837">
    <property type="component" value="Unassembled WGS sequence"/>
</dbReference>
<feature type="chain" id="PRO_5014140413" evidence="1">
    <location>
        <begin position="20"/>
        <end position="65"/>
    </location>
</feature>
<dbReference type="AlphaFoldDB" id="A0A2I0VFP4"/>
<keyword evidence="1" id="KW-0732">Signal</keyword>
<reference evidence="2 3" key="1">
    <citation type="journal article" date="2016" name="Sci. Rep.">
        <title>The Dendrobium catenatum Lindl. genome sequence provides insights into polysaccharide synthase, floral development and adaptive evolution.</title>
        <authorList>
            <person name="Zhang G.Q."/>
            <person name="Xu Q."/>
            <person name="Bian C."/>
            <person name="Tsai W.C."/>
            <person name="Yeh C.M."/>
            <person name="Liu K.W."/>
            <person name="Yoshida K."/>
            <person name="Zhang L.S."/>
            <person name="Chang S.B."/>
            <person name="Chen F."/>
            <person name="Shi Y."/>
            <person name="Su Y.Y."/>
            <person name="Zhang Y.Q."/>
            <person name="Chen L.J."/>
            <person name="Yin Y."/>
            <person name="Lin M."/>
            <person name="Huang H."/>
            <person name="Deng H."/>
            <person name="Wang Z.W."/>
            <person name="Zhu S.L."/>
            <person name="Zhao X."/>
            <person name="Deng C."/>
            <person name="Niu S.C."/>
            <person name="Huang J."/>
            <person name="Wang M."/>
            <person name="Liu G.H."/>
            <person name="Yang H.J."/>
            <person name="Xiao X.J."/>
            <person name="Hsiao Y.Y."/>
            <person name="Wu W.L."/>
            <person name="Chen Y.Y."/>
            <person name="Mitsuda N."/>
            <person name="Ohme-Takagi M."/>
            <person name="Luo Y.B."/>
            <person name="Van de Peer Y."/>
            <person name="Liu Z.J."/>
        </authorList>
    </citation>
    <scope>NUCLEOTIDE SEQUENCE [LARGE SCALE GENOMIC DNA]</scope>
    <source>
        <tissue evidence="2">The whole plant</tissue>
    </source>
</reference>
<dbReference type="EMBL" id="KZ504475">
    <property type="protein sequence ID" value="PKU62230.1"/>
    <property type="molecule type" value="Genomic_DNA"/>
</dbReference>
<keyword evidence="3" id="KW-1185">Reference proteome</keyword>
<sequence length="65" mass="6902">MHTLAKVSLVFAAVTASMANGTPTQLEILEIPSGVQQDRGKFFIFIHSGMEGNSLPLGTNSGVQR</sequence>
<evidence type="ECO:0000313" key="2">
    <source>
        <dbReference type="EMBL" id="PKU62230.1"/>
    </source>
</evidence>
<reference evidence="2 3" key="2">
    <citation type="journal article" date="2017" name="Nature">
        <title>The Apostasia genome and the evolution of orchids.</title>
        <authorList>
            <person name="Zhang G.Q."/>
            <person name="Liu K.W."/>
            <person name="Li Z."/>
            <person name="Lohaus R."/>
            <person name="Hsiao Y.Y."/>
            <person name="Niu S.C."/>
            <person name="Wang J.Y."/>
            <person name="Lin Y.C."/>
            <person name="Xu Q."/>
            <person name="Chen L.J."/>
            <person name="Yoshida K."/>
            <person name="Fujiwara S."/>
            <person name="Wang Z.W."/>
            <person name="Zhang Y.Q."/>
            <person name="Mitsuda N."/>
            <person name="Wang M."/>
            <person name="Liu G.H."/>
            <person name="Pecoraro L."/>
            <person name="Huang H.X."/>
            <person name="Xiao X.J."/>
            <person name="Lin M."/>
            <person name="Wu X.Y."/>
            <person name="Wu W.L."/>
            <person name="Chen Y.Y."/>
            <person name="Chang S.B."/>
            <person name="Sakamoto S."/>
            <person name="Ohme-Takagi M."/>
            <person name="Yagi M."/>
            <person name="Zeng S.J."/>
            <person name="Shen C.Y."/>
            <person name="Yeh C.M."/>
            <person name="Luo Y.B."/>
            <person name="Tsai W.C."/>
            <person name="Van de Peer Y."/>
            <person name="Liu Z.J."/>
        </authorList>
    </citation>
    <scope>NUCLEOTIDE SEQUENCE [LARGE SCALE GENOMIC DNA]</scope>
    <source>
        <tissue evidence="2">The whole plant</tissue>
    </source>
</reference>
<evidence type="ECO:0000313" key="3">
    <source>
        <dbReference type="Proteomes" id="UP000233837"/>
    </source>
</evidence>
<protein>
    <submittedName>
        <fullName evidence="2">Uncharacterized protein</fullName>
    </submittedName>
</protein>
<organism evidence="2 3">
    <name type="scientific">Dendrobium catenatum</name>
    <dbReference type="NCBI Taxonomy" id="906689"/>
    <lineage>
        <taxon>Eukaryota</taxon>
        <taxon>Viridiplantae</taxon>
        <taxon>Streptophyta</taxon>
        <taxon>Embryophyta</taxon>
        <taxon>Tracheophyta</taxon>
        <taxon>Spermatophyta</taxon>
        <taxon>Magnoliopsida</taxon>
        <taxon>Liliopsida</taxon>
        <taxon>Asparagales</taxon>
        <taxon>Orchidaceae</taxon>
        <taxon>Epidendroideae</taxon>
        <taxon>Malaxideae</taxon>
        <taxon>Dendrobiinae</taxon>
        <taxon>Dendrobium</taxon>
    </lineage>
</organism>
<gene>
    <name evidence="2" type="ORF">MA16_Dca027990</name>
</gene>
<feature type="signal peptide" evidence="1">
    <location>
        <begin position="1"/>
        <end position="19"/>
    </location>
</feature>